<name>A0A5J4NXE7_9TREM</name>
<comment type="caution">
    <text evidence="3">The sequence shown here is derived from an EMBL/GenBank/DDBJ whole genome shotgun (WGS) entry which is preliminary data.</text>
</comment>
<reference evidence="3 4" key="1">
    <citation type="journal article" date="2019" name="Gigascience">
        <title>Whole-genome sequence of the oriental lung fluke Paragonimus westermani.</title>
        <authorList>
            <person name="Oey H."/>
            <person name="Zakrzewski M."/>
            <person name="Narain K."/>
            <person name="Devi K.R."/>
            <person name="Agatsuma T."/>
            <person name="Nawaratna S."/>
            <person name="Gobert G.N."/>
            <person name="Jones M.K."/>
            <person name="Ragan M.A."/>
            <person name="McManus D.P."/>
            <person name="Krause L."/>
        </authorList>
    </citation>
    <scope>NUCLEOTIDE SEQUENCE [LARGE SCALE GENOMIC DNA]</scope>
    <source>
        <strain evidence="3 4">IND2009</strain>
    </source>
</reference>
<organism evidence="3 4">
    <name type="scientific">Paragonimus westermani</name>
    <dbReference type="NCBI Taxonomy" id="34504"/>
    <lineage>
        <taxon>Eukaryota</taxon>
        <taxon>Metazoa</taxon>
        <taxon>Spiralia</taxon>
        <taxon>Lophotrochozoa</taxon>
        <taxon>Platyhelminthes</taxon>
        <taxon>Trematoda</taxon>
        <taxon>Digenea</taxon>
        <taxon>Plagiorchiida</taxon>
        <taxon>Troglotremata</taxon>
        <taxon>Troglotrematidae</taxon>
        <taxon>Paragonimus</taxon>
    </lineage>
</organism>
<dbReference type="Pfam" id="PF18701">
    <property type="entry name" value="DUF5641"/>
    <property type="match status" value="1"/>
</dbReference>
<gene>
    <name evidence="2" type="ORF">DEA37_0007237</name>
    <name evidence="3" type="ORF">DEA37_0007408</name>
</gene>
<dbReference type="EMBL" id="QNGE01000506">
    <property type="protein sequence ID" value="KAA3680204.1"/>
    <property type="molecule type" value="Genomic_DNA"/>
</dbReference>
<proteinExistence type="predicted"/>
<keyword evidence="4" id="KW-1185">Reference proteome</keyword>
<dbReference type="AlphaFoldDB" id="A0A5J4NXE7"/>
<dbReference type="InterPro" id="IPR040676">
    <property type="entry name" value="DUF5641"/>
</dbReference>
<dbReference type="PANTHER" id="PTHR47331">
    <property type="entry name" value="PHD-TYPE DOMAIN-CONTAINING PROTEIN"/>
    <property type="match status" value="1"/>
</dbReference>
<accession>A0A5J4NXE7</accession>
<evidence type="ECO:0000313" key="2">
    <source>
        <dbReference type="EMBL" id="KAA3669827.1"/>
    </source>
</evidence>
<feature type="domain" description="DUF5641" evidence="1">
    <location>
        <begin position="7"/>
        <end position="88"/>
    </location>
</feature>
<sequence length="94" mass="11061">TSYLAGLLWSHWTKQYLPTLQTRQKWIRTERNFRQRDVALMTSELLSRNTWPLFAVVICDAVKDGLELTAVVRTNFGVVKRDIRRLCFFKEGVT</sequence>
<evidence type="ECO:0000259" key="1">
    <source>
        <dbReference type="Pfam" id="PF18701"/>
    </source>
</evidence>
<dbReference type="EMBL" id="QNGE01023334">
    <property type="protein sequence ID" value="KAA3669827.1"/>
    <property type="molecule type" value="Genomic_DNA"/>
</dbReference>
<feature type="non-terminal residue" evidence="3">
    <location>
        <position position="1"/>
    </location>
</feature>
<dbReference type="Proteomes" id="UP000324629">
    <property type="component" value="Unassembled WGS sequence"/>
</dbReference>
<protein>
    <recommendedName>
        <fullName evidence="1">DUF5641 domain-containing protein</fullName>
    </recommendedName>
</protein>
<dbReference type="PANTHER" id="PTHR47331:SF1">
    <property type="entry name" value="GAG-LIKE PROTEIN"/>
    <property type="match status" value="1"/>
</dbReference>
<evidence type="ECO:0000313" key="3">
    <source>
        <dbReference type="EMBL" id="KAA3680204.1"/>
    </source>
</evidence>
<evidence type="ECO:0000313" key="4">
    <source>
        <dbReference type="Proteomes" id="UP000324629"/>
    </source>
</evidence>